<gene>
    <name evidence="5" type="ORF">HZY91_07480</name>
</gene>
<dbReference type="RefSeq" id="WP_197115652.1">
    <property type="nucleotide sequence ID" value="NZ_JACBXQ010000004.1"/>
</dbReference>
<dbReference type="EMBL" id="JACBXQ010000004">
    <property type="protein sequence ID" value="MBG9986736.1"/>
    <property type="molecule type" value="Genomic_DNA"/>
</dbReference>
<dbReference type="InterPro" id="IPR006224">
    <property type="entry name" value="PsdUridine_synth_RluA-like_CS"/>
</dbReference>
<dbReference type="InterPro" id="IPR006225">
    <property type="entry name" value="PsdUridine_synth_RluC/D"/>
</dbReference>
<evidence type="ECO:0000256" key="3">
    <source>
        <dbReference type="RuleBase" id="RU362028"/>
    </source>
</evidence>
<dbReference type="EC" id="5.4.99.-" evidence="3"/>
<dbReference type="Proteomes" id="UP000721415">
    <property type="component" value="Unassembled WGS sequence"/>
</dbReference>
<dbReference type="CDD" id="cd02869">
    <property type="entry name" value="PseudoU_synth_RluA_like"/>
    <property type="match status" value="1"/>
</dbReference>
<dbReference type="InterPro" id="IPR006145">
    <property type="entry name" value="PsdUridine_synth_RsuA/RluA"/>
</dbReference>
<dbReference type="PROSITE" id="PS01129">
    <property type="entry name" value="PSI_RLU"/>
    <property type="match status" value="1"/>
</dbReference>
<evidence type="ECO:0000256" key="1">
    <source>
        <dbReference type="ARBA" id="ARBA00000073"/>
    </source>
</evidence>
<evidence type="ECO:0000313" key="5">
    <source>
        <dbReference type="EMBL" id="MBG9986736.1"/>
    </source>
</evidence>
<protein>
    <recommendedName>
        <fullName evidence="3">Pseudouridine synthase</fullName>
        <ecNumber evidence="3">5.4.99.-</ecNumber>
    </recommendedName>
</protein>
<dbReference type="PANTHER" id="PTHR21600:SF35">
    <property type="entry name" value="PSEUDOURIDINE SYNTHASE"/>
    <property type="match status" value="1"/>
</dbReference>
<accession>A0ABS0LRE6</accession>
<dbReference type="Gene3D" id="3.30.2350.10">
    <property type="entry name" value="Pseudouridine synthase"/>
    <property type="match status" value="1"/>
</dbReference>
<organism evidence="5 6">
    <name type="scientific">Facklamia lactis</name>
    <dbReference type="NCBI Taxonomy" id="2749967"/>
    <lineage>
        <taxon>Bacteria</taxon>
        <taxon>Bacillati</taxon>
        <taxon>Bacillota</taxon>
        <taxon>Bacilli</taxon>
        <taxon>Lactobacillales</taxon>
        <taxon>Aerococcaceae</taxon>
        <taxon>Facklamia</taxon>
    </lineage>
</organism>
<dbReference type="Pfam" id="PF00849">
    <property type="entry name" value="PseudoU_synth_2"/>
    <property type="match status" value="1"/>
</dbReference>
<dbReference type="PANTHER" id="PTHR21600">
    <property type="entry name" value="MITOCHONDRIAL RNA PSEUDOURIDINE SYNTHASE"/>
    <property type="match status" value="1"/>
</dbReference>
<sequence length="297" mass="34418">MELNWYYDQEEEMTIKDFLSRQGLPRAFMRDIKYSGQIMLNHIPTATRFTVRKGDHIKLIAPIEYGHDSVKPSLEPINIVFEDKDLLILNKPVGVVSIPSMQNPSSSMANRVRGYYQQRGYQDQVIHIVTRLDRDTSGLMIIAKHRLAHALMDRQVRNQKVYKFYNALSSRIDWEDHGVIEAAIARAEDSLISRRVHETGKYAKTEFWCLEQFASGSHLRLRLHTGRTHQIRVHLSYKGGPLIGDDLYGGPHSSIVNRQALHCGELRFKHPFTEESLIFKASLPDDMQEWITEQQYN</sequence>
<comment type="catalytic activity">
    <reaction evidence="1 3">
        <text>a uridine in RNA = a pseudouridine in RNA</text>
        <dbReference type="Rhea" id="RHEA:48348"/>
        <dbReference type="Rhea" id="RHEA-COMP:12068"/>
        <dbReference type="Rhea" id="RHEA-COMP:12069"/>
        <dbReference type="ChEBI" id="CHEBI:65314"/>
        <dbReference type="ChEBI" id="CHEBI:65315"/>
    </reaction>
</comment>
<dbReference type="InterPro" id="IPR050188">
    <property type="entry name" value="RluA_PseudoU_synthase"/>
</dbReference>
<feature type="domain" description="Pseudouridine synthase RsuA/RluA-like" evidence="4">
    <location>
        <begin position="85"/>
        <end position="236"/>
    </location>
</feature>
<keyword evidence="3" id="KW-0413">Isomerase</keyword>
<name>A0ABS0LRE6_9LACT</name>
<evidence type="ECO:0000313" key="6">
    <source>
        <dbReference type="Proteomes" id="UP000721415"/>
    </source>
</evidence>
<comment type="function">
    <text evidence="3">Responsible for synthesis of pseudouridine from uracil.</text>
</comment>
<evidence type="ECO:0000256" key="2">
    <source>
        <dbReference type="ARBA" id="ARBA00010876"/>
    </source>
</evidence>
<comment type="similarity">
    <text evidence="2 3">Belongs to the pseudouridine synthase RluA family.</text>
</comment>
<evidence type="ECO:0000259" key="4">
    <source>
        <dbReference type="Pfam" id="PF00849"/>
    </source>
</evidence>
<dbReference type="InterPro" id="IPR020103">
    <property type="entry name" value="PsdUridine_synth_cat_dom_sf"/>
</dbReference>
<dbReference type="NCBIfam" id="TIGR00005">
    <property type="entry name" value="rluA_subfam"/>
    <property type="match status" value="1"/>
</dbReference>
<proteinExistence type="inferred from homology"/>
<reference evidence="5 6" key="1">
    <citation type="submission" date="2020-07" db="EMBL/GenBank/DDBJ databases">
        <title>Facklamia lactis sp. nov., isolated from raw milk.</title>
        <authorList>
            <person name="Doll E.V."/>
            <person name="Huptas C."/>
            <person name="Staib L."/>
            <person name="Wenning M."/>
            <person name="Scherer S."/>
        </authorList>
    </citation>
    <scope>NUCLEOTIDE SEQUENCE [LARGE SCALE GENOMIC DNA]</scope>
    <source>
        <strain evidence="5 6">DSM 111018</strain>
    </source>
</reference>
<keyword evidence="6" id="KW-1185">Reference proteome</keyword>
<dbReference type="SUPFAM" id="SSF55120">
    <property type="entry name" value="Pseudouridine synthase"/>
    <property type="match status" value="1"/>
</dbReference>
<comment type="caution">
    <text evidence="5">The sequence shown here is derived from an EMBL/GenBank/DDBJ whole genome shotgun (WGS) entry which is preliminary data.</text>
</comment>